<evidence type="ECO:0000256" key="2">
    <source>
        <dbReference type="ARBA" id="ARBA00023239"/>
    </source>
</evidence>
<organism evidence="4 5">
    <name type="scientific">Anaerobacterium chartisolvens</name>
    <dbReference type="NCBI Taxonomy" id="1297424"/>
    <lineage>
        <taxon>Bacteria</taxon>
        <taxon>Bacillati</taxon>
        <taxon>Bacillota</taxon>
        <taxon>Clostridia</taxon>
        <taxon>Eubacteriales</taxon>
        <taxon>Oscillospiraceae</taxon>
        <taxon>Anaerobacterium</taxon>
    </lineage>
</organism>
<keyword evidence="5" id="KW-1185">Reference proteome</keyword>
<dbReference type="Gene3D" id="3.20.130.10">
    <property type="entry name" value="Fe-S hydro-lyase, tartrate dehydratase beta-type, catalytic domain"/>
    <property type="match status" value="1"/>
</dbReference>
<comment type="caution">
    <text evidence="4">The sequence shown here is derived from an EMBL/GenBank/DDBJ whole genome shotgun (WGS) entry which is preliminary data.</text>
</comment>
<dbReference type="Pfam" id="PF05683">
    <property type="entry name" value="Fumerase_C"/>
    <property type="match status" value="1"/>
</dbReference>
<reference evidence="4 5" key="1">
    <citation type="submission" date="2018-07" db="EMBL/GenBank/DDBJ databases">
        <title>Genomic Encyclopedia of Type Strains, Phase IV (KMG-IV): sequencing the most valuable type-strain genomes for metagenomic binning, comparative biology and taxonomic classification.</title>
        <authorList>
            <person name="Goeker M."/>
        </authorList>
    </citation>
    <scope>NUCLEOTIDE SEQUENCE [LARGE SCALE GENOMIC DNA]</scope>
    <source>
        <strain evidence="4 5">DSM 27016</strain>
    </source>
</reference>
<dbReference type="Proteomes" id="UP000253034">
    <property type="component" value="Unassembled WGS sequence"/>
</dbReference>
<dbReference type="PANTHER" id="PTHR43351">
    <property type="entry name" value="L(+)-TARTRATE DEHYDRATASE SUBUNIT BETA"/>
    <property type="match status" value="1"/>
</dbReference>
<proteinExistence type="inferred from homology"/>
<dbReference type="EMBL" id="QPJT01000021">
    <property type="protein sequence ID" value="RCX12557.1"/>
    <property type="molecule type" value="Genomic_DNA"/>
</dbReference>
<dbReference type="InterPro" id="IPR004647">
    <property type="entry name" value="Fe-S_hydro-lyase_TtdB-typ_cat"/>
</dbReference>
<dbReference type="SUPFAM" id="SSF117457">
    <property type="entry name" value="FumA C-terminal domain-like"/>
    <property type="match status" value="1"/>
</dbReference>
<dbReference type="OrthoDB" id="9798978at2"/>
<sequence>MAEYYLKTPLKDDDIALLNAGDTVYISGKIYTARDMAHYKLKKIYDLGGELPEDFGGQVIFHAGPIINTEKDKHKLIAIGPTSSIRMDPYSDMMGRLGVKVLIGKGGMGDQTTEAMSRHTMVYLLAAHGCSAIHTQKITSVDRQHWMEEIGMPEALWVLQCKEFGPLIVGIDSKGRNLFEETKKNSREMVKAMSVCGSPKEARPDKYEYEE</sequence>
<comment type="similarity">
    <text evidence="1">Belongs to the class-I fumarase family.</text>
</comment>
<protein>
    <submittedName>
        <fullName evidence="4">Fumarate hydratase subunit beta/L(+)-tartrate dehydratase beta subunit</fullName>
    </submittedName>
</protein>
<gene>
    <name evidence="4" type="ORF">DFR58_12161</name>
</gene>
<keyword evidence="2" id="KW-0456">Lyase</keyword>
<evidence type="ECO:0000256" key="1">
    <source>
        <dbReference type="ARBA" id="ARBA00008876"/>
    </source>
</evidence>
<accession>A0A369AWG4</accession>
<dbReference type="PANTHER" id="PTHR43351:SF2">
    <property type="entry name" value="L(+)-TARTRATE DEHYDRATASE SUBUNIT BETA-RELATED"/>
    <property type="match status" value="1"/>
</dbReference>
<dbReference type="NCBIfam" id="TIGR00723">
    <property type="entry name" value="ttdB_fumA_fumB"/>
    <property type="match status" value="1"/>
</dbReference>
<evidence type="ECO:0000313" key="5">
    <source>
        <dbReference type="Proteomes" id="UP000253034"/>
    </source>
</evidence>
<evidence type="ECO:0000313" key="4">
    <source>
        <dbReference type="EMBL" id="RCX12557.1"/>
    </source>
</evidence>
<name>A0A369AWG4_9FIRM</name>
<evidence type="ECO:0000259" key="3">
    <source>
        <dbReference type="Pfam" id="PF05683"/>
    </source>
</evidence>
<dbReference type="RefSeq" id="WP_114298920.1">
    <property type="nucleotide sequence ID" value="NZ_QPJT01000021.1"/>
</dbReference>
<dbReference type="GO" id="GO:0016836">
    <property type="term" value="F:hydro-lyase activity"/>
    <property type="evidence" value="ECO:0007669"/>
    <property type="project" value="InterPro"/>
</dbReference>
<dbReference type="AlphaFoldDB" id="A0A369AWG4"/>
<feature type="domain" description="Fe-S hydro-lyase tartrate dehydratase beta-type catalytic" evidence="3">
    <location>
        <begin position="6"/>
        <end position="181"/>
    </location>
</feature>
<dbReference type="InterPro" id="IPR036660">
    <property type="entry name" value="Fe-S_hydroAse_TtdB_cat_sf"/>
</dbReference>